<evidence type="ECO:0000256" key="1">
    <source>
        <dbReference type="SAM" id="SignalP"/>
    </source>
</evidence>
<dbReference type="Proteomes" id="UP000013070">
    <property type="component" value="Unassembled WGS sequence"/>
</dbReference>
<feature type="signal peptide" evidence="1">
    <location>
        <begin position="1"/>
        <end position="18"/>
    </location>
</feature>
<dbReference type="HOGENOM" id="CLU_2044577_0_0_6"/>
<gene>
    <name evidence="2" type="ORF">F969_01160</name>
</gene>
<keyword evidence="3" id="KW-1185">Reference proteome</keyword>
<evidence type="ECO:0000313" key="2">
    <source>
        <dbReference type="EMBL" id="ENU99798.1"/>
    </source>
</evidence>
<sequence>MKKTALLFALLSTTTANAGDDKNLPYHICSVSAAIAKEAMYKFQEGGVSKYDVIEGISDAIKSDLKEGIYAYNHYKYKKLVEEIVQQAWEGTRYKKEDRPSEIQVFTDVVLTDCYTMVEGSSFKDYKYE</sequence>
<reference evidence="2 3" key="1">
    <citation type="submission" date="2013-02" db="EMBL/GenBank/DDBJ databases">
        <title>The Genome Sequence of Acinetobacter sp. NIPH 899.</title>
        <authorList>
            <consortium name="The Broad Institute Genome Sequencing Platform"/>
            <consortium name="The Broad Institute Genome Sequencing Center for Infectious Disease"/>
            <person name="Cerqueira G."/>
            <person name="Feldgarden M."/>
            <person name="Courvalin P."/>
            <person name="Perichon B."/>
            <person name="Grillot-Courvalin C."/>
            <person name="Clermont D."/>
            <person name="Rocha E."/>
            <person name="Yoon E.-J."/>
            <person name="Nemec A."/>
            <person name="Walker B."/>
            <person name="Young S.K."/>
            <person name="Zeng Q."/>
            <person name="Gargeya S."/>
            <person name="Fitzgerald M."/>
            <person name="Haas B."/>
            <person name="Abouelleil A."/>
            <person name="Alvarado L."/>
            <person name="Arachchi H.M."/>
            <person name="Berlin A.M."/>
            <person name="Chapman S.B."/>
            <person name="Dewar J."/>
            <person name="Goldberg J."/>
            <person name="Griggs A."/>
            <person name="Gujja S."/>
            <person name="Hansen M."/>
            <person name="Howarth C."/>
            <person name="Imamovic A."/>
            <person name="Larimer J."/>
            <person name="McCowan C."/>
            <person name="Murphy C."/>
            <person name="Neiman D."/>
            <person name="Pearson M."/>
            <person name="Priest M."/>
            <person name="Roberts A."/>
            <person name="Saif S."/>
            <person name="Shea T."/>
            <person name="Sisk P."/>
            <person name="Sykes S."/>
            <person name="Wortman J."/>
            <person name="Nusbaum C."/>
            <person name="Birren B."/>
        </authorList>
    </citation>
    <scope>NUCLEOTIDE SEQUENCE [LARGE SCALE GENOMIC DNA]</scope>
    <source>
        <strain evidence="2 3">NIPH 899</strain>
    </source>
</reference>
<dbReference type="RefSeq" id="WP_004781931.1">
    <property type="nucleotide sequence ID" value="NZ_KB849402.1"/>
</dbReference>
<dbReference type="PATRIC" id="fig|1217710.3.peg.1099"/>
<name>N8WSB3_9GAMM</name>
<evidence type="ECO:0000313" key="3">
    <source>
        <dbReference type="Proteomes" id="UP000013070"/>
    </source>
</evidence>
<dbReference type="EMBL" id="APPE01000044">
    <property type="protein sequence ID" value="ENU99798.1"/>
    <property type="molecule type" value="Genomic_DNA"/>
</dbReference>
<organism evidence="2 3">
    <name type="scientific">Acinetobacter variabilis</name>
    <dbReference type="NCBI Taxonomy" id="70346"/>
    <lineage>
        <taxon>Bacteria</taxon>
        <taxon>Pseudomonadati</taxon>
        <taxon>Pseudomonadota</taxon>
        <taxon>Gammaproteobacteria</taxon>
        <taxon>Moraxellales</taxon>
        <taxon>Moraxellaceae</taxon>
        <taxon>Acinetobacter</taxon>
    </lineage>
</organism>
<dbReference type="AlphaFoldDB" id="N8WSB3"/>
<comment type="caution">
    <text evidence="2">The sequence shown here is derived from an EMBL/GenBank/DDBJ whole genome shotgun (WGS) entry which is preliminary data.</text>
</comment>
<keyword evidence="1" id="KW-0732">Signal</keyword>
<feature type="chain" id="PRO_5004135210" evidence="1">
    <location>
        <begin position="19"/>
        <end position="129"/>
    </location>
</feature>
<proteinExistence type="predicted"/>
<accession>N8WSB3</accession>
<protein>
    <submittedName>
        <fullName evidence="2">Uncharacterized protein</fullName>
    </submittedName>
</protein>